<dbReference type="Proteomes" id="UP001295423">
    <property type="component" value="Unassembled WGS sequence"/>
</dbReference>
<keyword evidence="3" id="KW-1185">Reference proteome</keyword>
<dbReference type="EMBL" id="CAKOGP040002424">
    <property type="protein sequence ID" value="CAJ1969090.1"/>
    <property type="molecule type" value="Genomic_DNA"/>
</dbReference>
<comment type="caution">
    <text evidence="2">The sequence shown here is derived from an EMBL/GenBank/DDBJ whole genome shotgun (WGS) entry which is preliminary data.</text>
</comment>
<feature type="region of interest" description="Disordered" evidence="1">
    <location>
        <begin position="38"/>
        <end position="97"/>
    </location>
</feature>
<feature type="compositionally biased region" description="Polar residues" evidence="1">
    <location>
        <begin position="58"/>
        <end position="67"/>
    </location>
</feature>
<protein>
    <submittedName>
        <fullName evidence="2">Uncharacterized protein</fullName>
    </submittedName>
</protein>
<evidence type="ECO:0000256" key="1">
    <source>
        <dbReference type="SAM" id="MobiDB-lite"/>
    </source>
</evidence>
<reference evidence="2" key="1">
    <citation type="submission" date="2023-08" db="EMBL/GenBank/DDBJ databases">
        <authorList>
            <person name="Audoor S."/>
            <person name="Bilcke G."/>
        </authorList>
    </citation>
    <scope>NUCLEOTIDE SEQUENCE</scope>
</reference>
<feature type="compositionally biased region" description="Basic and acidic residues" evidence="1">
    <location>
        <begin position="38"/>
        <end position="47"/>
    </location>
</feature>
<name>A0AAD2GD20_9STRA</name>
<evidence type="ECO:0000313" key="2">
    <source>
        <dbReference type="EMBL" id="CAJ1969090.1"/>
    </source>
</evidence>
<feature type="region of interest" description="Disordered" evidence="1">
    <location>
        <begin position="141"/>
        <end position="174"/>
    </location>
</feature>
<evidence type="ECO:0000313" key="3">
    <source>
        <dbReference type="Proteomes" id="UP001295423"/>
    </source>
</evidence>
<proteinExistence type="predicted"/>
<accession>A0AAD2GD20</accession>
<sequence length="278" mass="30978">MAFEQQLEADRIDDFNLFSAFVRVPLRILEGVLGQHKDNNTETKLDDTTNCERYPSGTKPQDQTVGSPSRVVSDDDLSMGIPKPQFEGKSNLLSRRSSHTSLSDLVGAPIDKRTRQTSWSDESGLNLVEYLDESVKHDPISPYDNATTTKAPVIKSAMKRSTSRRNNALVSDTKKRYIPKMNQASLVMPSRSRGKDSSPTGEFSPQWGWYTSLTPPDAGMYSGKLNHHKRCASEPASVSIPEQRMLHPPIIKDENQANHVFQTLQNSHAPVGWTSVPI</sequence>
<gene>
    <name evidence="2" type="ORF">CYCCA115_LOCUS23532</name>
</gene>
<organism evidence="2 3">
    <name type="scientific">Cylindrotheca closterium</name>
    <dbReference type="NCBI Taxonomy" id="2856"/>
    <lineage>
        <taxon>Eukaryota</taxon>
        <taxon>Sar</taxon>
        <taxon>Stramenopiles</taxon>
        <taxon>Ochrophyta</taxon>
        <taxon>Bacillariophyta</taxon>
        <taxon>Bacillariophyceae</taxon>
        <taxon>Bacillariophycidae</taxon>
        <taxon>Bacillariales</taxon>
        <taxon>Bacillariaceae</taxon>
        <taxon>Cylindrotheca</taxon>
    </lineage>
</organism>
<dbReference type="AlphaFoldDB" id="A0AAD2GD20"/>